<keyword evidence="2" id="KW-0472">Membrane</keyword>
<evidence type="ECO:0000313" key="3">
    <source>
        <dbReference type="EMBL" id="AYC65691.1"/>
    </source>
</evidence>
<proteinExistence type="inferred from homology"/>
<keyword evidence="2" id="KW-0812">Transmembrane</keyword>
<evidence type="ECO:0000256" key="2">
    <source>
        <dbReference type="SAM" id="Phobius"/>
    </source>
</evidence>
<gene>
    <name evidence="3" type="primary">ycf20</name>
</gene>
<evidence type="ECO:0008006" key="4">
    <source>
        <dbReference type="Google" id="ProtNLM"/>
    </source>
</evidence>
<dbReference type="AlphaFoldDB" id="A0A386B1V2"/>
<reference evidence="3" key="2">
    <citation type="journal article" date="2019" name="Mol. Phylogenet. Evol.">
        <title>Reassessment of the classification of bryopsidales (chlorophyta) based on chloroplast phylogenomic analyses.</title>
        <authorList>
            <person name="Cremen M.C."/>
            <person name="Leliaert F."/>
            <person name="West J."/>
            <person name="Lam D.W."/>
            <person name="Shimada S."/>
            <person name="Lopez-Bautista J.M."/>
            <person name="Verbruggen H."/>
        </authorList>
    </citation>
    <scope>NUCLEOTIDE SEQUENCE</scope>
</reference>
<keyword evidence="2" id="KW-1133">Transmembrane helix</keyword>
<organism evidence="3">
    <name type="scientific">Udotea flabellum</name>
    <dbReference type="NCBI Taxonomy" id="170437"/>
    <lineage>
        <taxon>Eukaryota</taxon>
        <taxon>Viridiplantae</taxon>
        <taxon>Chlorophyta</taxon>
        <taxon>core chlorophytes</taxon>
        <taxon>Ulvophyceae</taxon>
        <taxon>TCBD clade</taxon>
        <taxon>Bryopsidales</taxon>
        <taxon>Halimedineae</taxon>
        <taxon>Halimedaceae</taxon>
        <taxon>Udoteae</taxon>
        <taxon>Udotea</taxon>
    </lineage>
</organism>
<name>A0A386B1V2_9CHLO</name>
<sequence>MSLIKGKSSFFISICCFYLGFLIGNLFGTFLNFLRNQVIWDGAILLIILLLFELLNFLIYNKKFLNKYFQKIFKNVQLGILLGFFIDAFKVGS</sequence>
<evidence type="ECO:0000256" key="1">
    <source>
        <dbReference type="ARBA" id="ARBA00009846"/>
    </source>
</evidence>
<dbReference type="GeneID" id="38279710"/>
<geneLocation type="chloroplast" evidence="3"/>
<feature type="transmembrane region" description="Helical" evidence="2">
    <location>
        <begin position="72"/>
        <end position="89"/>
    </location>
</feature>
<protein>
    <recommendedName>
        <fullName evidence="4">Ycf20</fullName>
    </recommendedName>
</protein>
<keyword evidence="3" id="KW-0934">Plastid</keyword>
<accession>A0A386B1V2</accession>
<reference evidence="3" key="1">
    <citation type="submission" date="2018-07" db="EMBL/GenBank/DDBJ databases">
        <authorList>
            <person name="Quirk P.G."/>
            <person name="Krulwich T.A."/>
        </authorList>
    </citation>
    <scope>NUCLEOTIDE SEQUENCE</scope>
</reference>
<dbReference type="RefSeq" id="YP_009519642.1">
    <property type="nucleotide sequence ID" value="NC_039528.1"/>
</dbReference>
<dbReference type="EMBL" id="MH591112">
    <property type="protein sequence ID" value="AYC65691.1"/>
    <property type="molecule type" value="Genomic_DNA"/>
</dbReference>
<feature type="transmembrane region" description="Helical" evidence="2">
    <location>
        <begin position="39"/>
        <end position="60"/>
    </location>
</feature>
<dbReference type="InterPro" id="IPR007572">
    <property type="entry name" value="Uncharacterised_Ycf20"/>
</dbReference>
<feature type="transmembrane region" description="Helical" evidence="2">
    <location>
        <begin position="12"/>
        <end position="33"/>
    </location>
</feature>
<comment type="similarity">
    <text evidence="1">Belongs to the ycf20 family.</text>
</comment>
<keyword evidence="3" id="KW-0150">Chloroplast</keyword>
<dbReference type="Pfam" id="PF04483">
    <property type="entry name" value="DUF565"/>
    <property type="match status" value="1"/>
</dbReference>